<dbReference type="InterPro" id="IPR042076">
    <property type="entry name" value="Crisp-like_dom"/>
</dbReference>
<dbReference type="GO" id="GO:0005576">
    <property type="term" value="C:extracellular region"/>
    <property type="evidence" value="ECO:0007669"/>
    <property type="project" value="InterPro"/>
</dbReference>
<dbReference type="SUPFAM" id="SSF57546">
    <property type="entry name" value="Crisp domain-like"/>
    <property type="match status" value="2"/>
</dbReference>
<feature type="chain" id="PRO_5043707399" evidence="4">
    <location>
        <begin position="26"/>
        <end position="443"/>
    </location>
</feature>
<dbReference type="PRINTS" id="PR00837">
    <property type="entry name" value="V5TPXLIKE"/>
</dbReference>
<comment type="caution">
    <text evidence="3">Lacks conserved residue(s) required for the propagation of feature annotation.</text>
</comment>
<dbReference type="PROSITE" id="PS01009">
    <property type="entry name" value="CRISP_1"/>
    <property type="match status" value="2"/>
</dbReference>
<dbReference type="Proteomes" id="UP001314229">
    <property type="component" value="Unassembled WGS sequence"/>
</dbReference>
<dbReference type="PROSITE" id="PS01010">
    <property type="entry name" value="CRISP_2"/>
    <property type="match status" value="2"/>
</dbReference>
<proteinExistence type="inferred from homology"/>
<dbReference type="Gene3D" id="1.10.10.740">
    <property type="entry name" value="Crisp domain"/>
    <property type="match status" value="2"/>
</dbReference>
<dbReference type="SMART" id="SM00198">
    <property type="entry name" value="SCP"/>
    <property type="match status" value="2"/>
</dbReference>
<dbReference type="PANTHER" id="PTHR10334">
    <property type="entry name" value="CYSTEINE-RICH SECRETORY PROTEIN-RELATED"/>
    <property type="match status" value="1"/>
</dbReference>
<evidence type="ECO:0000313" key="6">
    <source>
        <dbReference type="EMBL" id="CAK6979220.1"/>
    </source>
</evidence>
<accession>A0AAV1Q7I3</accession>
<dbReference type="AlphaFoldDB" id="A0AAV1Q7I3"/>
<comment type="caution">
    <text evidence="6">The sequence shown here is derived from an EMBL/GenBank/DDBJ whole genome shotgun (WGS) entry which is preliminary data.</text>
</comment>
<dbReference type="Pfam" id="PF00188">
    <property type="entry name" value="CAP"/>
    <property type="match status" value="2"/>
</dbReference>
<feature type="signal peptide" evidence="4">
    <location>
        <begin position="1"/>
        <end position="25"/>
    </location>
</feature>
<dbReference type="SUPFAM" id="SSF55797">
    <property type="entry name" value="PR-1-like"/>
    <property type="match status" value="2"/>
</dbReference>
<dbReference type="InterPro" id="IPR018244">
    <property type="entry name" value="Allrgn_V5/Tpx1_CS"/>
</dbReference>
<dbReference type="FunFam" id="1.10.10.740:FF:000001">
    <property type="entry name" value="Cysteine-rich secretory protein 2"/>
    <property type="match status" value="1"/>
</dbReference>
<dbReference type="InterPro" id="IPR034117">
    <property type="entry name" value="SCP_CRISP"/>
</dbReference>
<dbReference type="InterPro" id="IPR014044">
    <property type="entry name" value="CAP_dom"/>
</dbReference>
<evidence type="ECO:0000313" key="7">
    <source>
        <dbReference type="Proteomes" id="UP001314229"/>
    </source>
</evidence>
<evidence type="ECO:0000256" key="1">
    <source>
        <dbReference type="ARBA" id="ARBA00009923"/>
    </source>
</evidence>
<dbReference type="CDD" id="cd05383">
    <property type="entry name" value="CAP_CRISP"/>
    <property type="match status" value="2"/>
</dbReference>
<name>A0AAV1Q7I3_SCOSC</name>
<evidence type="ECO:0000256" key="2">
    <source>
        <dbReference type="ARBA" id="ARBA00023157"/>
    </source>
</evidence>
<feature type="disulfide bond" evidence="3">
    <location>
        <begin position="414"/>
        <end position="432"/>
    </location>
</feature>
<keyword evidence="7" id="KW-1185">Reference proteome</keyword>
<dbReference type="InterPro" id="IPR001283">
    <property type="entry name" value="CRISP-related"/>
</dbReference>
<dbReference type="Gene3D" id="3.40.33.10">
    <property type="entry name" value="CAP"/>
    <property type="match status" value="2"/>
</dbReference>
<feature type="domain" description="ShKT" evidence="5">
    <location>
        <begin position="405"/>
        <end position="438"/>
    </location>
</feature>
<reference evidence="6 7" key="1">
    <citation type="submission" date="2024-01" db="EMBL/GenBank/DDBJ databases">
        <authorList>
            <person name="Alioto T."/>
            <person name="Alioto T."/>
            <person name="Gomez Garrido J."/>
        </authorList>
    </citation>
    <scope>NUCLEOTIDE SEQUENCE [LARGE SCALE GENOMIC DNA]</scope>
</reference>
<dbReference type="InterPro" id="IPR035940">
    <property type="entry name" value="CAP_sf"/>
</dbReference>
<dbReference type="EMBL" id="CAWUFR010000558">
    <property type="protein sequence ID" value="CAK6979220.1"/>
    <property type="molecule type" value="Genomic_DNA"/>
</dbReference>
<keyword evidence="2 3" id="KW-1015">Disulfide bond</keyword>
<sequence>MTMYTFTFLCAFGLFAALQVPCTLAEDADPMSVNTVLASSSDASEIVDKHNELRRSVQPTASNMLKMSWNNEAQANAQRWANTCSMNHSPASSRKISTSGCGENLYMSSWQNTWSNAIQSWYDEVNDFRYGVGSVNGGVIGHYTQLAWYRSNQIGCAMAYCPNSQYKYFYVCHYCPPGNVGQTSRPYKAGPSCGDCPNACDNKLCTNPCPYTDQYSNCPELKQQWGCSHDTVLASSSDASEIVDKHNELRRSVQPTASNMLKMSWNNEAQANAQRWANTCSMNHSPASSRKISTSGCGENLYMSSWQNTWSNAIQSWYDEVNDFRYGVGSVNGGVIGHYTQLAWYRSNQIGCAMAYCPNSQYKYFYVCHYCPPGNVGQTSRPYKAGPSCGDCPNACDNKLCTNPCPYTDQYSNCPELKQQWGCSHGDVASWCPASCKCSSQII</sequence>
<gene>
    <name evidence="6" type="ORF">FSCOSCO3_A026258</name>
</gene>
<comment type="similarity">
    <text evidence="1">Belongs to the CRISP family.</text>
</comment>
<dbReference type="InterPro" id="IPR013871">
    <property type="entry name" value="Cysteine_rich_secretory"/>
</dbReference>
<keyword evidence="4" id="KW-0732">Signal</keyword>
<organism evidence="6 7">
    <name type="scientific">Scomber scombrus</name>
    <name type="common">Atlantic mackerel</name>
    <name type="synonym">Scomber vernalis</name>
    <dbReference type="NCBI Taxonomy" id="13677"/>
    <lineage>
        <taxon>Eukaryota</taxon>
        <taxon>Metazoa</taxon>
        <taxon>Chordata</taxon>
        <taxon>Craniata</taxon>
        <taxon>Vertebrata</taxon>
        <taxon>Euteleostomi</taxon>
        <taxon>Actinopterygii</taxon>
        <taxon>Neopterygii</taxon>
        <taxon>Teleostei</taxon>
        <taxon>Neoteleostei</taxon>
        <taxon>Acanthomorphata</taxon>
        <taxon>Pelagiaria</taxon>
        <taxon>Scombriformes</taxon>
        <taxon>Scombridae</taxon>
        <taxon>Scomber</taxon>
    </lineage>
</organism>
<evidence type="ECO:0000256" key="3">
    <source>
        <dbReference type="PROSITE-ProRule" id="PRU01005"/>
    </source>
</evidence>
<dbReference type="Pfam" id="PF08562">
    <property type="entry name" value="Crisp"/>
    <property type="match status" value="2"/>
</dbReference>
<protein>
    <submittedName>
        <fullName evidence="6">Cysteine-rich venom protein</fullName>
    </submittedName>
</protein>
<evidence type="ECO:0000256" key="4">
    <source>
        <dbReference type="SAM" id="SignalP"/>
    </source>
</evidence>
<feature type="disulfide bond" evidence="3">
    <location>
        <begin position="423"/>
        <end position="436"/>
    </location>
</feature>
<dbReference type="InterPro" id="IPR003582">
    <property type="entry name" value="ShKT_dom"/>
</dbReference>
<dbReference type="FunFam" id="3.40.33.10:FF:000005">
    <property type="entry name" value="Cysteine-rich secretory protein 2"/>
    <property type="match status" value="2"/>
</dbReference>
<dbReference type="PROSITE" id="PS51670">
    <property type="entry name" value="SHKT"/>
    <property type="match status" value="1"/>
</dbReference>
<evidence type="ECO:0000259" key="5">
    <source>
        <dbReference type="PROSITE" id="PS51670"/>
    </source>
</evidence>